<dbReference type="InterPro" id="IPR012312">
    <property type="entry name" value="Hemerythrin-like"/>
</dbReference>
<evidence type="ECO:0000259" key="1">
    <source>
        <dbReference type="Pfam" id="PF01814"/>
    </source>
</evidence>
<dbReference type="PANTHER" id="PTHR35585">
    <property type="entry name" value="HHE DOMAIN PROTEIN (AFU_ORTHOLOGUE AFUA_4G00730)"/>
    <property type="match status" value="1"/>
</dbReference>
<protein>
    <submittedName>
        <fullName evidence="2">Hemerythrin domain-containing protein</fullName>
    </submittedName>
</protein>
<evidence type="ECO:0000313" key="3">
    <source>
        <dbReference type="Proteomes" id="UP001582793"/>
    </source>
</evidence>
<dbReference type="Pfam" id="PF01814">
    <property type="entry name" value="Hemerythrin"/>
    <property type="match status" value="1"/>
</dbReference>
<reference evidence="2 3" key="1">
    <citation type="submission" date="2024-04" db="EMBL/GenBank/DDBJ databases">
        <title>Polymorphospora sp. isolated from Baiyangdian Lake in Xiong'an New Area.</title>
        <authorList>
            <person name="Zhang X."/>
            <person name="Liu J."/>
        </authorList>
    </citation>
    <scope>NUCLEOTIDE SEQUENCE [LARGE SCALE GENOMIC DNA]</scope>
    <source>
        <strain evidence="2 3">2-325</strain>
    </source>
</reference>
<gene>
    <name evidence="2" type="ORF">AAFH96_15285</name>
</gene>
<dbReference type="PANTHER" id="PTHR35585:SF1">
    <property type="entry name" value="HHE DOMAIN PROTEIN (AFU_ORTHOLOGUE AFUA_4G00730)"/>
    <property type="match status" value="1"/>
</dbReference>
<sequence>MTTNVKHDVVDLLVDQHGQIKSLFGQLARAGGTQKRELFEDLVRLLAVHESAEEIVVHPSARRRIDGGDSVTERLRHEEDQAKHELHALYELGVDHPDFDARLAKLSDAVIAHATREETEEFPSLRKSLSSAQLSRMAGALRVAEATAPTRPHPHTGESAAANLVAGPPLAVFDRVRDAVRDWREKHRDQED</sequence>
<name>A0ABV5CR38_9ACTN</name>
<dbReference type="Gene3D" id="1.20.120.520">
    <property type="entry name" value="nmb1532 protein domain like"/>
    <property type="match status" value="1"/>
</dbReference>
<dbReference type="RefSeq" id="WP_364212739.1">
    <property type="nucleotide sequence ID" value="NZ_JBCGDC010000037.1"/>
</dbReference>
<dbReference type="Proteomes" id="UP001582793">
    <property type="component" value="Unassembled WGS sequence"/>
</dbReference>
<proteinExistence type="predicted"/>
<keyword evidence="3" id="KW-1185">Reference proteome</keyword>
<comment type="caution">
    <text evidence="2">The sequence shown here is derived from an EMBL/GenBank/DDBJ whole genome shotgun (WGS) entry which is preliminary data.</text>
</comment>
<feature type="domain" description="Hemerythrin-like" evidence="1">
    <location>
        <begin position="9"/>
        <end position="123"/>
    </location>
</feature>
<organism evidence="2 3">
    <name type="scientific">Polymorphospora lycopeni</name>
    <dbReference type="NCBI Taxonomy" id="3140240"/>
    <lineage>
        <taxon>Bacteria</taxon>
        <taxon>Bacillati</taxon>
        <taxon>Actinomycetota</taxon>
        <taxon>Actinomycetes</taxon>
        <taxon>Micromonosporales</taxon>
        <taxon>Micromonosporaceae</taxon>
        <taxon>Polymorphospora</taxon>
    </lineage>
</organism>
<evidence type="ECO:0000313" key="2">
    <source>
        <dbReference type="EMBL" id="MFB6394463.1"/>
    </source>
</evidence>
<dbReference type="CDD" id="cd12108">
    <property type="entry name" value="Hr-like"/>
    <property type="match status" value="1"/>
</dbReference>
<accession>A0ABV5CR38</accession>
<dbReference type="EMBL" id="JBCGDC010000037">
    <property type="protein sequence ID" value="MFB6394463.1"/>
    <property type="molecule type" value="Genomic_DNA"/>
</dbReference>